<dbReference type="InterPro" id="IPR002933">
    <property type="entry name" value="Peptidase_M20"/>
</dbReference>
<keyword evidence="1" id="KW-0479">Metal-binding</keyword>
<comment type="cofactor">
    <cofactor evidence="1">
        <name>Mn(2+)</name>
        <dbReference type="ChEBI" id="CHEBI:29035"/>
    </cofactor>
    <text evidence="1">The Mn(2+) ion enhances activity.</text>
</comment>
<dbReference type="EMBL" id="JAQIFT010000043">
    <property type="protein sequence ID" value="MDA3731977.1"/>
    <property type="molecule type" value="Genomic_DNA"/>
</dbReference>
<dbReference type="SUPFAM" id="SSF53187">
    <property type="entry name" value="Zn-dependent exopeptidases"/>
    <property type="match status" value="1"/>
</dbReference>
<dbReference type="InterPro" id="IPR011650">
    <property type="entry name" value="Peptidase_M20_dimer"/>
</dbReference>
<dbReference type="Proteomes" id="UP001169242">
    <property type="component" value="Unassembled WGS sequence"/>
</dbReference>
<dbReference type="Gene3D" id="3.30.70.360">
    <property type="match status" value="1"/>
</dbReference>
<feature type="binding site" evidence="1">
    <location>
        <position position="149"/>
    </location>
    <ligand>
        <name>Mn(2+)</name>
        <dbReference type="ChEBI" id="CHEBI:29035"/>
        <label>2</label>
    </ligand>
</feature>
<evidence type="ECO:0000256" key="1">
    <source>
        <dbReference type="PIRSR" id="PIRSR005962-1"/>
    </source>
</evidence>
<feature type="binding site" evidence="1">
    <location>
        <position position="350"/>
    </location>
    <ligand>
        <name>Mn(2+)</name>
        <dbReference type="ChEBI" id="CHEBI:29035"/>
        <label>2</label>
    </ligand>
</feature>
<feature type="binding site" evidence="1">
    <location>
        <position position="89"/>
    </location>
    <ligand>
        <name>Mn(2+)</name>
        <dbReference type="ChEBI" id="CHEBI:29035"/>
        <label>2</label>
    </ligand>
</feature>
<dbReference type="Gene3D" id="3.40.630.10">
    <property type="entry name" value="Zn peptidases"/>
    <property type="match status" value="1"/>
</dbReference>
<proteinExistence type="predicted"/>
<evidence type="ECO:0000313" key="3">
    <source>
        <dbReference type="EMBL" id="MDA3731977.1"/>
    </source>
</evidence>
<dbReference type="PANTHER" id="PTHR11014">
    <property type="entry name" value="PEPTIDASE M20 FAMILY MEMBER"/>
    <property type="match status" value="1"/>
</dbReference>
<evidence type="ECO:0000259" key="2">
    <source>
        <dbReference type="Pfam" id="PF07687"/>
    </source>
</evidence>
<keyword evidence="4" id="KW-1185">Reference proteome</keyword>
<comment type="caution">
    <text evidence="3">The sequence shown here is derived from an EMBL/GenBank/DDBJ whole genome shotgun (WGS) entry which is preliminary data.</text>
</comment>
<dbReference type="InterPro" id="IPR017439">
    <property type="entry name" value="Amidohydrolase"/>
</dbReference>
<accession>A0AA42DMM2</accession>
<dbReference type="RefSeq" id="WP_271012277.1">
    <property type="nucleotide sequence ID" value="NZ_JAQIFT010000043.1"/>
</dbReference>
<dbReference type="Pfam" id="PF01546">
    <property type="entry name" value="Peptidase_M20"/>
    <property type="match status" value="1"/>
</dbReference>
<keyword evidence="1" id="KW-0464">Manganese</keyword>
<protein>
    <submittedName>
        <fullName evidence="3">Amidohydrolase</fullName>
    </submittedName>
</protein>
<dbReference type="Pfam" id="PF07687">
    <property type="entry name" value="M20_dimer"/>
    <property type="match status" value="1"/>
</dbReference>
<feature type="binding site" evidence="1">
    <location>
        <position position="125"/>
    </location>
    <ligand>
        <name>Mn(2+)</name>
        <dbReference type="ChEBI" id="CHEBI:29035"/>
        <label>2</label>
    </ligand>
</feature>
<gene>
    <name evidence="3" type="ORF">PBV87_10845</name>
</gene>
<dbReference type="GO" id="GO:0016787">
    <property type="term" value="F:hydrolase activity"/>
    <property type="evidence" value="ECO:0007669"/>
    <property type="project" value="InterPro"/>
</dbReference>
<sequence>MRRKIHTFAEVGGEEYKTSQLVCHELEVLDIPYEKVTQTALIAIMDTGRTGPTIAFRADMDALPMKENLNNLVGPRTCVSEQEGTCHACGHDAHTAMLLGSIQVLHQLKEKLVGRLIFCFEAGEECGKSVKQILEGLEKLKPDTVWAIHVYSGLESGEISVEAGPRMAGGAGVGIQVNGRGGHGSRPDKSINPVYAAANIVTNIPGTFVNQLDVEKTVTFGITTIMGGGTANIFPSSAEITGSLRFFDTKEGEKAIALIKKVAEHTAALNDCRVEFAPTTKVLIAPVMNDEGCVKLAQEGIKEIYPQGIVAKCSPWYASESFSRYTQIYPSVLAFLGISNLEYGSGAEHHNEYFDIDEKVLKIGVMATVKYGMKYIESYV</sequence>
<dbReference type="NCBIfam" id="TIGR01891">
    <property type="entry name" value="amidohydrolases"/>
    <property type="match status" value="1"/>
</dbReference>
<dbReference type="PIRSF" id="PIRSF005962">
    <property type="entry name" value="Pept_M20D_amidohydro"/>
    <property type="match status" value="1"/>
</dbReference>
<evidence type="ECO:0000313" key="4">
    <source>
        <dbReference type="Proteomes" id="UP001169242"/>
    </source>
</evidence>
<dbReference type="InterPro" id="IPR036264">
    <property type="entry name" value="Bact_exopeptidase_dim_dom"/>
</dbReference>
<dbReference type="SUPFAM" id="SSF55031">
    <property type="entry name" value="Bacterial exopeptidase dimerisation domain"/>
    <property type="match status" value="1"/>
</dbReference>
<organism evidence="3 4">
    <name type="scientific">Holtiella tumoricola</name>
    <dbReference type="NCBI Taxonomy" id="3018743"/>
    <lineage>
        <taxon>Bacteria</taxon>
        <taxon>Bacillati</taxon>
        <taxon>Bacillota</taxon>
        <taxon>Clostridia</taxon>
        <taxon>Lachnospirales</taxon>
        <taxon>Cellulosilyticaceae</taxon>
        <taxon>Holtiella</taxon>
    </lineage>
</organism>
<dbReference type="PANTHER" id="PTHR11014:SF63">
    <property type="entry name" value="METALLOPEPTIDASE, PUTATIVE (AFU_ORTHOLOGUE AFUA_6G09600)-RELATED"/>
    <property type="match status" value="1"/>
</dbReference>
<feature type="binding site" evidence="1">
    <location>
        <position position="91"/>
    </location>
    <ligand>
        <name>Mn(2+)</name>
        <dbReference type="ChEBI" id="CHEBI:29035"/>
        <label>2</label>
    </ligand>
</feature>
<feature type="domain" description="Peptidase M20 dimerisation" evidence="2">
    <location>
        <begin position="169"/>
        <end position="267"/>
    </location>
</feature>
<dbReference type="AlphaFoldDB" id="A0AA42DMM2"/>
<name>A0AA42DMM2_9FIRM</name>
<dbReference type="GO" id="GO:0046872">
    <property type="term" value="F:metal ion binding"/>
    <property type="evidence" value="ECO:0007669"/>
    <property type="project" value="UniProtKB-KW"/>
</dbReference>
<reference evidence="3" key="1">
    <citation type="journal article" date="2023" name="Int. J. Syst. Evol. Microbiol.">
        <title>&lt;i&gt;Holtiella tumoricola&lt;/i&gt; gen. nov. sp. nov., isolated from a human clinical sample.</title>
        <authorList>
            <person name="Allen-Vercoe E."/>
            <person name="Daigneault M.C."/>
            <person name="Vancuren S.J."/>
            <person name="Cochrane K."/>
            <person name="O'Neal L.L."/>
            <person name="Sankaranarayanan K."/>
            <person name="Lawson P.A."/>
        </authorList>
    </citation>
    <scope>NUCLEOTIDE SEQUENCE</scope>
    <source>
        <strain evidence="3">CC70A</strain>
    </source>
</reference>